<dbReference type="InterPro" id="IPR001752">
    <property type="entry name" value="Kinesin_motor_dom"/>
</dbReference>
<feature type="region of interest" description="Disordered" evidence="10">
    <location>
        <begin position="724"/>
        <end position="744"/>
    </location>
</feature>
<dbReference type="OrthoDB" id="3176171at2759"/>
<accession>A0A6J1CRG6</accession>
<sequence length="940" mass="106273">MGGDELLQGDIQSLNGLEETIRVSIRLRPLNEKELVKNDLSDWECINNNAIIFRSSLPERSMFPQSYAFDRVFGCDSTTKQVYEEGAKEVVLSVVNGINSTIFAYGQTSSGKTYTMNGVTEYSVADIYNYIEMHPDREFVLKFSAIEIYNEAVRDLLSLENVPLRLLDDPEKGTVVEKLTEETLRDRNHLHELLSFCEVQRKIGETSLNEASSRSHQILRLTIESSARKFRKSQRSSSLTATVNFVDLAGSERASQTMSAGARLKEGCHINRSLLTLGTVIRKLSKGGGGRNGHIPYRDSKLTRILQNSLGGNARTAIICTMSPARSHVEQSRNTLLFATCAKEVSTNAQVNVVVSDKALVKQLQRELARLESEMKSLAPRPVKGDSTALLKEKELVIEQMDREIKELTRQRDLAQYRIENLLHSVGEDRIFKLSESAVQEIPDLVDLDLVDVRSDDDSSLKTLDTFNGQEEHSPHKVDPLFSMSHEDNFLLDSSTPLAGPDPYHDWEEIAQRVRANSEDMCKDVQCIELEEPKETPHKEGDLTLARFEENEGKMVSTFGNDQVTSPERENKELITLNTGYSYDGFMPNNAEMQKTLNCIVNLYPAEQSFSSIKSADAGFQNLKLARSKSCLTVLMALQPPTWIEKAEQDKKALTVGSEVNFSGVAEGSRRKRGLSCGNLDANDSESVCSHCSETKPLEIIDEDDDNTSVVNFSTEKTGKSKTRLKKRSSSRLGRVSKMDEPKETTLDVQVEDAQDSWSNSDWDIEFQNQQREIIELWDVCNVPLVHRSYFFILFKGDPSDAVYLEVELRRLFFIREAFSRGTNARKGDAITQASSLKALNREREMLARRMKKKFSMKEREALYKKWGIDLKTKQRGIQLARMLWSRTKDFGHISESAALVAKLLGFVEPTQVSREMFGLSFSLQSLDHRSWKRNMSLPF</sequence>
<dbReference type="FunFam" id="3.40.850.10:FF:000016">
    <property type="entry name" value="Kinesin-like protein"/>
    <property type="match status" value="1"/>
</dbReference>
<dbReference type="GeneID" id="111014073"/>
<dbReference type="SMART" id="SM00129">
    <property type="entry name" value="KISc"/>
    <property type="match status" value="1"/>
</dbReference>
<evidence type="ECO:0000256" key="9">
    <source>
        <dbReference type="SAM" id="Coils"/>
    </source>
</evidence>
<dbReference type="PANTHER" id="PTHR47968:SF18">
    <property type="entry name" value="KINESIN-LIKE PROTEIN KIN-7F"/>
    <property type="match status" value="1"/>
</dbReference>
<keyword evidence="5 9" id="KW-0175">Coiled coil</keyword>
<evidence type="ECO:0000256" key="10">
    <source>
        <dbReference type="SAM" id="MobiDB-lite"/>
    </source>
</evidence>
<evidence type="ECO:0000256" key="7">
    <source>
        <dbReference type="PROSITE-ProRule" id="PRU00283"/>
    </source>
</evidence>
<dbReference type="SUPFAM" id="SSF52540">
    <property type="entry name" value="P-loop containing nucleoside triphosphate hydrolases"/>
    <property type="match status" value="1"/>
</dbReference>
<dbReference type="PROSITE" id="PS50067">
    <property type="entry name" value="KINESIN_MOTOR_2"/>
    <property type="match status" value="1"/>
</dbReference>
<comment type="similarity">
    <text evidence="1">Belongs to the TRAFAC class myosin-kinesin ATPase superfamily. Kinesin family. KIN-7 subfamily.</text>
</comment>
<dbReference type="PRINTS" id="PR00380">
    <property type="entry name" value="KINESINHEAVY"/>
</dbReference>
<evidence type="ECO:0000313" key="13">
    <source>
        <dbReference type="RefSeq" id="XP_022144380.1"/>
    </source>
</evidence>
<dbReference type="InterPro" id="IPR027640">
    <property type="entry name" value="Kinesin-like_fam"/>
</dbReference>
<name>A0A6J1CRG6_MOMCH</name>
<dbReference type="InterPro" id="IPR021881">
    <property type="entry name" value="NACK_C"/>
</dbReference>
<evidence type="ECO:0000256" key="2">
    <source>
        <dbReference type="ARBA" id="ARBA00022701"/>
    </source>
</evidence>
<dbReference type="PANTHER" id="PTHR47968">
    <property type="entry name" value="CENTROMERE PROTEIN E"/>
    <property type="match status" value="1"/>
</dbReference>
<dbReference type="Pfam" id="PF00225">
    <property type="entry name" value="Kinesin"/>
    <property type="match status" value="1"/>
</dbReference>
<evidence type="ECO:0000256" key="3">
    <source>
        <dbReference type="ARBA" id="ARBA00022741"/>
    </source>
</evidence>
<dbReference type="Gene3D" id="3.40.850.10">
    <property type="entry name" value="Kinesin motor domain"/>
    <property type="match status" value="1"/>
</dbReference>
<evidence type="ECO:0000259" key="11">
    <source>
        <dbReference type="PROSITE" id="PS50067"/>
    </source>
</evidence>
<keyword evidence="4 7" id="KW-0067">ATP-binding</keyword>
<proteinExistence type="inferred from homology"/>
<organism evidence="12 13">
    <name type="scientific">Momordica charantia</name>
    <name type="common">Bitter gourd</name>
    <name type="synonym">Balsam pear</name>
    <dbReference type="NCBI Taxonomy" id="3673"/>
    <lineage>
        <taxon>Eukaryota</taxon>
        <taxon>Viridiplantae</taxon>
        <taxon>Streptophyta</taxon>
        <taxon>Embryophyta</taxon>
        <taxon>Tracheophyta</taxon>
        <taxon>Spermatophyta</taxon>
        <taxon>Magnoliopsida</taxon>
        <taxon>eudicotyledons</taxon>
        <taxon>Gunneridae</taxon>
        <taxon>Pentapetalae</taxon>
        <taxon>rosids</taxon>
        <taxon>fabids</taxon>
        <taxon>Cucurbitales</taxon>
        <taxon>Cucurbitaceae</taxon>
        <taxon>Momordiceae</taxon>
        <taxon>Momordica</taxon>
    </lineage>
</organism>
<dbReference type="GO" id="GO:0005524">
    <property type="term" value="F:ATP binding"/>
    <property type="evidence" value="ECO:0007669"/>
    <property type="project" value="UniProtKB-UniRule"/>
</dbReference>
<keyword evidence="2 8" id="KW-0493">Microtubule</keyword>
<dbReference type="AlphaFoldDB" id="A0A6J1CRG6"/>
<dbReference type="PROSITE" id="PS00411">
    <property type="entry name" value="KINESIN_MOTOR_1"/>
    <property type="match status" value="1"/>
</dbReference>
<reference evidence="13" key="1">
    <citation type="submission" date="2025-08" db="UniProtKB">
        <authorList>
            <consortium name="RefSeq"/>
        </authorList>
    </citation>
    <scope>IDENTIFICATION</scope>
    <source>
        <strain evidence="13">OHB3-1</strain>
    </source>
</reference>
<keyword evidence="12" id="KW-1185">Reference proteome</keyword>
<keyword evidence="6 7" id="KW-0505">Motor protein</keyword>
<dbReference type="GO" id="GO:0007018">
    <property type="term" value="P:microtubule-based movement"/>
    <property type="evidence" value="ECO:0007669"/>
    <property type="project" value="InterPro"/>
</dbReference>
<evidence type="ECO:0000256" key="5">
    <source>
        <dbReference type="ARBA" id="ARBA00023054"/>
    </source>
</evidence>
<feature type="binding site" evidence="7">
    <location>
        <begin position="106"/>
        <end position="113"/>
    </location>
    <ligand>
        <name>ATP</name>
        <dbReference type="ChEBI" id="CHEBI:30616"/>
    </ligand>
</feature>
<evidence type="ECO:0000256" key="1">
    <source>
        <dbReference type="ARBA" id="ARBA00007310"/>
    </source>
</evidence>
<dbReference type="GO" id="GO:0003777">
    <property type="term" value="F:microtubule motor activity"/>
    <property type="evidence" value="ECO:0007669"/>
    <property type="project" value="InterPro"/>
</dbReference>
<dbReference type="InterPro" id="IPR027417">
    <property type="entry name" value="P-loop_NTPase"/>
</dbReference>
<dbReference type="InterPro" id="IPR036961">
    <property type="entry name" value="Kinesin_motor_dom_sf"/>
</dbReference>
<dbReference type="CDD" id="cd01374">
    <property type="entry name" value="KISc_CENP_E"/>
    <property type="match status" value="1"/>
</dbReference>
<evidence type="ECO:0000313" key="12">
    <source>
        <dbReference type="Proteomes" id="UP000504603"/>
    </source>
</evidence>
<dbReference type="GO" id="GO:0005874">
    <property type="term" value="C:microtubule"/>
    <property type="evidence" value="ECO:0007669"/>
    <property type="project" value="UniProtKB-KW"/>
</dbReference>
<keyword evidence="3 7" id="KW-0547">Nucleotide-binding</keyword>
<evidence type="ECO:0000256" key="6">
    <source>
        <dbReference type="ARBA" id="ARBA00023175"/>
    </source>
</evidence>
<dbReference type="GO" id="GO:0008017">
    <property type="term" value="F:microtubule binding"/>
    <property type="evidence" value="ECO:0007669"/>
    <property type="project" value="InterPro"/>
</dbReference>
<dbReference type="Pfam" id="PF11995">
    <property type="entry name" value="DUF3490"/>
    <property type="match status" value="1"/>
</dbReference>
<dbReference type="RefSeq" id="XP_022144380.1">
    <property type="nucleotide sequence ID" value="XM_022288688.1"/>
</dbReference>
<evidence type="ECO:0000256" key="8">
    <source>
        <dbReference type="RuleBase" id="RU000394"/>
    </source>
</evidence>
<protein>
    <recommendedName>
        <fullName evidence="8">Kinesin-like protein</fullName>
    </recommendedName>
</protein>
<dbReference type="InterPro" id="IPR019821">
    <property type="entry name" value="Kinesin_motor_CS"/>
</dbReference>
<feature type="domain" description="Kinesin motor" evidence="11">
    <location>
        <begin position="20"/>
        <end position="345"/>
    </location>
</feature>
<feature type="coiled-coil region" evidence="9">
    <location>
        <begin position="354"/>
        <end position="425"/>
    </location>
</feature>
<dbReference type="Proteomes" id="UP000504603">
    <property type="component" value="Unplaced"/>
</dbReference>
<gene>
    <name evidence="13" type="primary">LOC111014073</name>
</gene>
<dbReference type="KEGG" id="mcha:111014073"/>
<evidence type="ECO:0000256" key="4">
    <source>
        <dbReference type="ARBA" id="ARBA00022840"/>
    </source>
</evidence>